<dbReference type="AlphaFoldDB" id="A0A8S4NQJ1"/>
<feature type="compositionally biased region" description="Low complexity" evidence="5">
    <location>
        <begin position="204"/>
        <end position="260"/>
    </location>
</feature>
<keyword evidence="1" id="KW-0479">Metal-binding</keyword>
<evidence type="ECO:0000256" key="1">
    <source>
        <dbReference type="ARBA" id="ARBA00022723"/>
    </source>
</evidence>
<dbReference type="InterPro" id="IPR013087">
    <property type="entry name" value="Znf_C2H2_type"/>
</dbReference>
<dbReference type="GO" id="GO:0000978">
    <property type="term" value="F:RNA polymerase II cis-regulatory region sequence-specific DNA binding"/>
    <property type="evidence" value="ECO:0007669"/>
    <property type="project" value="TreeGrafter"/>
</dbReference>
<dbReference type="PANTHER" id="PTHR23235">
    <property type="entry name" value="KRUEPPEL-LIKE TRANSCRIPTION FACTOR"/>
    <property type="match status" value="1"/>
</dbReference>
<dbReference type="FunFam" id="3.30.160.60:FF:000515">
    <property type="entry name" value="early growth response protein 4"/>
    <property type="match status" value="1"/>
</dbReference>
<accession>A0A8S4NQJ1</accession>
<evidence type="ECO:0000259" key="6">
    <source>
        <dbReference type="PROSITE" id="PS50157"/>
    </source>
</evidence>
<comment type="caution">
    <text evidence="7">The sequence shown here is derived from an EMBL/GenBank/DDBJ whole genome shotgun (WGS) entry which is preliminary data.</text>
</comment>
<evidence type="ECO:0000256" key="4">
    <source>
        <dbReference type="PROSITE-ProRule" id="PRU00042"/>
    </source>
</evidence>
<dbReference type="InterPro" id="IPR036236">
    <property type="entry name" value="Znf_C2H2_sf"/>
</dbReference>
<feature type="region of interest" description="Disordered" evidence="5">
    <location>
        <begin position="320"/>
        <end position="343"/>
    </location>
</feature>
<gene>
    <name evidence="7" type="ORF">OFUS_LOCUS9500</name>
</gene>
<feature type="domain" description="C2H2-type" evidence="6">
    <location>
        <begin position="538"/>
        <end position="565"/>
    </location>
</feature>
<dbReference type="PROSITE" id="PS50157">
    <property type="entry name" value="ZINC_FINGER_C2H2_2"/>
    <property type="match status" value="3"/>
</dbReference>
<evidence type="ECO:0000256" key="2">
    <source>
        <dbReference type="ARBA" id="ARBA00022771"/>
    </source>
</evidence>
<name>A0A8S4NQJ1_OWEFU</name>
<evidence type="ECO:0000256" key="5">
    <source>
        <dbReference type="SAM" id="MobiDB-lite"/>
    </source>
</evidence>
<keyword evidence="2 4" id="KW-0863">Zinc-finger</keyword>
<dbReference type="PROSITE" id="PS00028">
    <property type="entry name" value="ZINC_FINGER_C2H2_1"/>
    <property type="match status" value="3"/>
</dbReference>
<feature type="region of interest" description="Disordered" evidence="5">
    <location>
        <begin position="462"/>
        <end position="484"/>
    </location>
</feature>
<evidence type="ECO:0000256" key="3">
    <source>
        <dbReference type="ARBA" id="ARBA00022833"/>
    </source>
</evidence>
<dbReference type="PANTHER" id="PTHR23235:SF60">
    <property type="entry name" value="STRIPE, ISOFORM D"/>
    <property type="match status" value="1"/>
</dbReference>
<feature type="domain" description="C2H2-type" evidence="6">
    <location>
        <begin position="480"/>
        <end position="509"/>
    </location>
</feature>
<proteinExistence type="predicted"/>
<feature type="region of interest" description="Disordered" evidence="5">
    <location>
        <begin position="195"/>
        <end position="306"/>
    </location>
</feature>
<dbReference type="EMBL" id="CAIIXF020000005">
    <property type="protein sequence ID" value="CAH1783133.1"/>
    <property type="molecule type" value="Genomic_DNA"/>
</dbReference>
<reference evidence="7" key="1">
    <citation type="submission" date="2022-03" db="EMBL/GenBank/DDBJ databases">
        <authorList>
            <person name="Martin C."/>
        </authorList>
    </citation>
    <scope>NUCLEOTIDE SEQUENCE</scope>
</reference>
<dbReference type="Proteomes" id="UP000749559">
    <property type="component" value="Unassembled WGS sequence"/>
</dbReference>
<evidence type="ECO:0000313" key="7">
    <source>
        <dbReference type="EMBL" id="CAH1783133.1"/>
    </source>
</evidence>
<dbReference type="SUPFAM" id="SSF57667">
    <property type="entry name" value="beta-beta-alpha zinc fingers"/>
    <property type="match status" value="2"/>
</dbReference>
<feature type="compositionally biased region" description="Polar residues" evidence="5">
    <location>
        <begin position="261"/>
        <end position="275"/>
    </location>
</feature>
<feature type="domain" description="C2H2-type" evidence="6">
    <location>
        <begin position="510"/>
        <end position="537"/>
    </location>
</feature>
<sequence>MIMDGLDTLSQVALGDLQVSFDTYHSGQPMSDTTVAELENISQQAILGLAVDDELNTPVTTSSESGNFFSATDSMIFDPLPIAAKIDACFTIPSVMSEGCKSEDQQTTAASAATTHRIQYKGTFTTTATPTSTGSNTNAPGFTPLFTPLLSIFAQGSAPSEMQGQFSMSSLGTSVSDSMFSQMTGHQQETINTQDMSGSTMQTASSPPHQQQQAYSPASQQAYSPAPQSTFSPSPSPQEEFMQPQSAAPSPASQGPFSPQYSGTSMPSHSAQSTPEPAFSQGMETSQDTTTYTTTPPPPYSRQPSFVDIGSIASTSAPNFALKQPPQYSSCSQQASTSTSFPSDFSQTLAQSVVQISEDLTYSKDSSSGFTSQKWPINIPSTVSMQDFATLQQVASMPQFPASQIKTEPSSDILQTTCSVTDFAAPSQSVGSLPTHSKVTAMDIIGQTYQQGGQQLKLLPLKPRKYPNRPSKTPPHERPYGCPVEGCDRRFSRSDELTRHIRIHTGQKPFQCRICMRSFSRSDHLTTHVRTHTGEKPFSCDVCGRKFARSDEKKRHSKVHQKQKLKKEAKMLASAAAGSAAMATLSGPAIPSGRDVPLTVPCPTLGQQAGPSVTMASIVQTTYQDTLNIPLPVTTSSF</sequence>
<feature type="compositionally biased region" description="Low complexity" evidence="5">
    <location>
        <begin position="329"/>
        <end position="340"/>
    </location>
</feature>
<dbReference type="OrthoDB" id="3437960at2759"/>
<dbReference type="GO" id="GO:0000981">
    <property type="term" value="F:DNA-binding transcription factor activity, RNA polymerase II-specific"/>
    <property type="evidence" value="ECO:0007669"/>
    <property type="project" value="TreeGrafter"/>
</dbReference>
<dbReference type="SMART" id="SM00355">
    <property type="entry name" value="ZnF_C2H2"/>
    <property type="match status" value="3"/>
</dbReference>
<evidence type="ECO:0000313" key="8">
    <source>
        <dbReference type="Proteomes" id="UP000749559"/>
    </source>
</evidence>
<keyword evidence="8" id="KW-1185">Reference proteome</keyword>
<protein>
    <recommendedName>
        <fullName evidence="6">C2H2-type domain-containing protein</fullName>
    </recommendedName>
</protein>
<keyword evidence="3" id="KW-0862">Zinc</keyword>
<dbReference type="Pfam" id="PF00096">
    <property type="entry name" value="zf-C2H2"/>
    <property type="match status" value="2"/>
</dbReference>
<organism evidence="7 8">
    <name type="scientific">Owenia fusiformis</name>
    <name type="common">Polychaete worm</name>
    <dbReference type="NCBI Taxonomy" id="6347"/>
    <lineage>
        <taxon>Eukaryota</taxon>
        <taxon>Metazoa</taxon>
        <taxon>Spiralia</taxon>
        <taxon>Lophotrochozoa</taxon>
        <taxon>Annelida</taxon>
        <taxon>Polychaeta</taxon>
        <taxon>Sedentaria</taxon>
        <taxon>Canalipalpata</taxon>
        <taxon>Sabellida</taxon>
        <taxon>Oweniida</taxon>
        <taxon>Oweniidae</taxon>
        <taxon>Owenia</taxon>
    </lineage>
</organism>
<dbReference type="Gene3D" id="3.30.160.60">
    <property type="entry name" value="Classic Zinc Finger"/>
    <property type="match status" value="3"/>
</dbReference>
<dbReference type="GO" id="GO:0008270">
    <property type="term" value="F:zinc ion binding"/>
    <property type="evidence" value="ECO:0007669"/>
    <property type="project" value="UniProtKB-KW"/>
</dbReference>